<dbReference type="PANTHER" id="PTHR42708">
    <property type="entry name" value="ATP/GTP-BINDING PROTEIN-RELATED"/>
    <property type="match status" value="1"/>
</dbReference>
<dbReference type="SUPFAM" id="SSF52540">
    <property type="entry name" value="P-loop containing nucleoside triphosphate hydrolases"/>
    <property type="match status" value="1"/>
</dbReference>
<keyword evidence="6" id="KW-1185">Reference proteome</keyword>
<dbReference type="RefSeq" id="WP_190435923.1">
    <property type="nucleotide sequence ID" value="NZ_JAMPKM010000005.1"/>
</dbReference>
<evidence type="ECO:0000256" key="1">
    <source>
        <dbReference type="ARBA" id="ARBA00005290"/>
    </source>
</evidence>
<evidence type="ECO:0000256" key="3">
    <source>
        <dbReference type="ARBA" id="ARBA00022801"/>
    </source>
</evidence>
<protein>
    <submittedName>
        <fullName evidence="5">ATP/GTP-binding protein</fullName>
    </submittedName>
</protein>
<organism evidence="5 6">
    <name type="scientific">Trichocoleus desertorum GB2-A4</name>
    <dbReference type="NCBI Taxonomy" id="2933944"/>
    <lineage>
        <taxon>Bacteria</taxon>
        <taxon>Bacillati</taxon>
        <taxon>Cyanobacteriota</taxon>
        <taxon>Cyanophyceae</taxon>
        <taxon>Leptolyngbyales</taxon>
        <taxon>Trichocoleusaceae</taxon>
        <taxon>Trichocoleus</taxon>
    </lineage>
</organism>
<name>A0ABV0J769_9CYAN</name>
<dbReference type="Gene3D" id="3.40.50.300">
    <property type="entry name" value="P-loop containing nucleotide triphosphate hydrolases"/>
    <property type="match status" value="1"/>
</dbReference>
<dbReference type="Pfam" id="PF03029">
    <property type="entry name" value="ATP_bind_1"/>
    <property type="match status" value="1"/>
</dbReference>
<keyword evidence="4" id="KW-0342">GTP-binding</keyword>
<accession>A0ABV0J769</accession>
<dbReference type="PANTHER" id="PTHR42708:SF1">
    <property type="entry name" value="GLIDING MOTILITY PROTEIN MGLA"/>
    <property type="match status" value="1"/>
</dbReference>
<evidence type="ECO:0000256" key="2">
    <source>
        <dbReference type="ARBA" id="ARBA00022741"/>
    </source>
</evidence>
<proteinExistence type="inferred from homology"/>
<dbReference type="Proteomes" id="UP001464891">
    <property type="component" value="Unassembled WGS sequence"/>
</dbReference>
<evidence type="ECO:0000256" key="4">
    <source>
        <dbReference type="ARBA" id="ARBA00023134"/>
    </source>
</evidence>
<keyword evidence="2" id="KW-0547">Nucleotide-binding</keyword>
<comment type="caution">
    <text evidence="5">The sequence shown here is derived from an EMBL/GenBank/DDBJ whole genome shotgun (WGS) entry which is preliminary data.</text>
</comment>
<comment type="similarity">
    <text evidence="1">Belongs to the GPN-loop GTPase family.</text>
</comment>
<keyword evidence="3" id="KW-0378">Hydrolase</keyword>
<sequence>MEILRIVVTGTVGAGKTTFIRTISEIDVVDTDRRATDEVAEQKRNTTVAFDFGRLTFAPGQAMHLYGTPGQSRFDFMWDMLIEKAHAYILLLDANRPQDFRYGRRILAFMNQRVQIPMIIGLTHMDCPGAWDAENVALALGLLDPASRPPIVTVNANEKESVFETLVTLIEQLMGTAAVK</sequence>
<dbReference type="CDD" id="cd00882">
    <property type="entry name" value="Ras_like_GTPase"/>
    <property type="match status" value="1"/>
</dbReference>
<dbReference type="InterPro" id="IPR027417">
    <property type="entry name" value="P-loop_NTPase"/>
</dbReference>
<reference evidence="5 6" key="1">
    <citation type="submission" date="2022-04" db="EMBL/GenBank/DDBJ databases">
        <title>Positive selection, recombination, and allopatry shape intraspecific diversity of widespread and dominant cyanobacteria.</title>
        <authorList>
            <person name="Wei J."/>
            <person name="Shu W."/>
            <person name="Hu C."/>
        </authorList>
    </citation>
    <scope>NUCLEOTIDE SEQUENCE [LARGE SCALE GENOMIC DNA]</scope>
    <source>
        <strain evidence="5 6">GB2-A4</strain>
    </source>
</reference>
<dbReference type="InterPro" id="IPR052705">
    <property type="entry name" value="Gliding_Motility_GTPase"/>
</dbReference>
<dbReference type="EMBL" id="JAMPKM010000005">
    <property type="protein sequence ID" value="MEP0817634.1"/>
    <property type="molecule type" value="Genomic_DNA"/>
</dbReference>
<evidence type="ECO:0000313" key="5">
    <source>
        <dbReference type="EMBL" id="MEP0817634.1"/>
    </source>
</evidence>
<dbReference type="InterPro" id="IPR004130">
    <property type="entry name" value="Gpn"/>
</dbReference>
<gene>
    <name evidence="5" type="ORF">NC998_11045</name>
</gene>
<evidence type="ECO:0000313" key="6">
    <source>
        <dbReference type="Proteomes" id="UP001464891"/>
    </source>
</evidence>